<evidence type="ECO:0000256" key="3">
    <source>
        <dbReference type="ARBA" id="ARBA00023163"/>
    </source>
</evidence>
<dbReference type="InterPro" id="IPR010982">
    <property type="entry name" value="Lambda_DNA-bd_dom_sf"/>
</dbReference>
<dbReference type="GO" id="GO:0000976">
    <property type="term" value="F:transcription cis-regulatory region binding"/>
    <property type="evidence" value="ECO:0007669"/>
    <property type="project" value="TreeGrafter"/>
</dbReference>
<keyword evidence="3" id="KW-0804">Transcription</keyword>
<dbReference type="PROSITE" id="PS00356">
    <property type="entry name" value="HTH_LACI_1"/>
    <property type="match status" value="1"/>
</dbReference>
<dbReference type="PANTHER" id="PTHR30146:SF109">
    <property type="entry name" value="HTH-TYPE TRANSCRIPTIONAL REGULATOR GALS"/>
    <property type="match status" value="1"/>
</dbReference>
<gene>
    <name evidence="6" type="primary">rbsR_1</name>
    <name evidence="6" type="ORF">BDLFYP24_00212</name>
    <name evidence="5" type="ORF">GBB04_04515</name>
</gene>
<dbReference type="InterPro" id="IPR028082">
    <property type="entry name" value="Peripla_BP_I"/>
</dbReference>
<dbReference type="CDD" id="cd06267">
    <property type="entry name" value="PBP1_LacI_sugar_binding-like"/>
    <property type="match status" value="1"/>
</dbReference>
<dbReference type="PROSITE" id="PS50932">
    <property type="entry name" value="HTH_LACI_2"/>
    <property type="match status" value="1"/>
</dbReference>
<dbReference type="InterPro" id="IPR000843">
    <property type="entry name" value="HTH_LacI"/>
</dbReference>
<accession>A0A6N2U8W5</accession>
<dbReference type="PANTHER" id="PTHR30146">
    <property type="entry name" value="LACI-RELATED TRANSCRIPTIONAL REPRESSOR"/>
    <property type="match status" value="1"/>
</dbReference>
<dbReference type="SUPFAM" id="SSF47413">
    <property type="entry name" value="lambda repressor-like DNA-binding domains"/>
    <property type="match status" value="1"/>
</dbReference>
<dbReference type="EMBL" id="WDPD01000003">
    <property type="protein sequence ID" value="KAB7461722.1"/>
    <property type="molecule type" value="Genomic_DNA"/>
</dbReference>
<reference evidence="5 7" key="1">
    <citation type="journal article" date="2019" name="Nat. Med.">
        <title>A library of human gut bacterial isolates paired with longitudinal multiomics data enables mechanistic microbiome research.</title>
        <authorList>
            <person name="Poyet M."/>
            <person name="Groussin M."/>
            <person name="Gibbons S.M."/>
            <person name="Avila-Pacheco J."/>
            <person name="Jiang X."/>
            <person name="Kearney S.M."/>
            <person name="Perrotta A.R."/>
            <person name="Berdy B."/>
            <person name="Zhao S."/>
            <person name="Lieberman T.D."/>
            <person name="Swanson P.K."/>
            <person name="Smith M."/>
            <person name="Roesemann S."/>
            <person name="Alexander J.E."/>
            <person name="Rich S.A."/>
            <person name="Livny J."/>
            <person name="Vlamakis H."/>
            <person name="Clish C."/>
            <person name="Bullock K."/>
            <person name="Deik A."/>
            <person name="Scott J."/>
            <person name="Pierce K.A."/>
            <person name="Xavier R.J."/>
            <person name="Alm E.J."/>
        </authorList>
    </citation>
    <scope>NUCLEOTIDE SEQUENCE [LARGE SCALE GENOMIC DNA]</scope>
    <source>
        <strain evidence="5 7">BIOML-A2</strain>
    </source>
</reference>
<dbReference type="GO" id="GO:0003700">
    <property type="term" value="F:DNA-binding transcription factor activity"/>
    <property type="evidence" value="ECO:0007669"/>
    <property type="project" value="TreeGrafter"/>
</dbReference>
<dbReference type="EMBL" id="CACRSP010000009">
    <property type="protein sequence ID" value="VYT13292.1"/>
    <property type="molecule type" value="Genomic_DNA"/>
</dbReference>
<dbReference type="SUPFAM" id="SSF53822">
    <property type="entry name" value="Periplasmic binding protein-like I"/>
    <property type="match status" value="1"/>
</dbReference>
<dbReference type="CDD" id="cd01392">
    <property type="entry name" value="HTH_LacI"/>
    <property type="match status" value="1"/>
</dbReference>
<organism evidence="6">
    <name type="scientific">Bifidobacterium dentium</name>
    <dbReference type="NCBI Taxonomy" id="1689"/>
    <lineage>
        <taxon>Bacteria</taxon>
        <taxon>Bacillati</taxon>
        <taxon>Actinomycetota</taxon>
        <taxon>Actinomycetes</taxon>
        <taxon>Bifidobacteriales</taxon>
        <taxon>Bifidobacteriaceae</taxon>
        <taxon>Bifidobacterium</taxon>
    </lineage>
</organism>
<evidence type="ECO:0000256" key="2">
    <source>
        <dbReference type="ARBA" id="ARBA00023125"/>
    </source>
</evidence>
<dbReference type="InterPro" id="IPR046335">
    <property type="entry name" value="LacI/GalR-like_sensor"/>
</dbReference>
<keyword evidence="2" id="KW-0238">DNA-binding</keyword>
<sequence length="347" mass="36885">MPANKKVGVSDIAKHAGVSIGTVSNYLNYPERVSETLKTKISRAIADLGYVPKHSNGQIPASNATPVIGFVMTDIEHSLFTSIFEGAQEVCEDHGMQVVGLNALSDKQRQSDMVRLLIGMNVAGIILSTVEDSPEDVAAARAAGIPIILIDHTNPRDADPVCSIMTDNVSAGQIAAEELIRTGCTKLAFLAHSFDYESVQDRQLGVQKAVMLATRGNRTPQVSAEVIDSGGLYIEDGYESGLTIAAMPEGERPDGIITVDTPLGVGVVNALLDQGVRIPEDISVIACDEAQIKPLGSLPLTSVAANATDIGRKAMTQMLDHMSDADAHVHATTLIKPILVRRASTRR</sequence>
<protein>
    <submittedName>
        <fullName evidence="5">LacI family transcriptional regulator</fullName>
    </submittedName>
    <submittedName>
        <fullName evidence="6">Ribose operon repressor</fullName>
    </submittedName>
</protein>
<evidence type="ECO:0000313" key="6">
    <source>
        <dbReference type="EMBL" id="VYT13292.1"/>
    </source>
</evidence>
<reference evidence="6" key="2">
    <citation type="submission" date="2019-11" db="EMBL/GenBank/DDBJ databases">
        <authorList>
            <person name="Feng L."/>
        </authorList>
    </citation>
    <scope>NUCLEOTIDE SEQUENCE</scope>
    <source>
        <strain evidence="6">BdentiumLFYP24</strain>
    </source>
</reference>
<evidence type="ECO:0000313" key="7">
    <source>
        <dbReference type="Proteomes" id="UP000429211"/>
    </source>
</evidence>
<dbReference type="Pfam" id="PF13377">
    <property type="entry name" value="Peripla_BP_3"/>
    <property type="match status" value="1"/>
</dbReference>
<dbReference type="Pfam" id="PF00356">
    <property type="entry name" value="LacI"/>
    <property type="match status" value="1"/>
</dbReference>
<keyword evidence="1" id="KW-0805">Transcription regulation</keyword>
<name>A0A6N2U8W5_9BIFI</name>
<evidence type="ECO:0000313" key="5">
    <source>
        <dbReference type="EMBL" id="KAB7461722.1"/>
    </source>
</evidence>
<evidence type="ECO:0000259" key="4">
    <source>
        <dbReference type="PROSITE" id="PS50932"/>
    </source>
</evidence>
<dbReference type="AlphaFoldDB" id="A0A6N2U8W5"/>
<proteinExistence type="predicted"/>
<dbReference type="Gene3D" id="1.10.260.40">
    <property type="entry name" value="lambda repressor-like DNA-binding domains"/>
    <property type="match status" value="1"/>
</dbReference>
<dbReference type="Proteomes" id="UP000429211">
    <property type="component" value="Unassembled WGS sequence"/>
</dbReference>
<evidence type="ECO:0000256" key="1">
    <source>
        <dbReference type="ARBA" id="ARBA00023015"/>
    </source>
</evidence>
<dbReference type="SMART" id="SM00354">
    <property type="entry name" value="HTH_LACI"/>
    <property type="match status" value="1"/>
</dbReference>
<dbReference type="RefSeq" id="WP_034521959.1">
    <property type="nucleotide sequence ID" value="NZ_CACRSP010000009.1"/>
</dbReference>
<dbReference type="Gene3D" id="3.40.50.2300">
    <property type="match status" value="2"/>
</dbReference>
<feature type="domain" description="HTH lacI-type" evidence="4">
    <location>
        <begin position="7"/>
        <end position="61"/>
    </location>
</feature>